<evidence type="ECO:0000256" key="2">
    <source>
        <dbReference type="ARBA" id="ARBA00022737"/>
    </source>
</evidence>
<dbReference type="FunFam" id="3.40.50.10140:FF:000007">
    <property type="entry name" value="Disease resistance protein (TIR-NBS-LRR class)"/>
    <property type="match status" value="1"/>
</dbReference>
<keyword evidence="3" id="KW-0611">Plant defense</keyword>
<evidence type="ECO:0000259" key="5">
    <source>
        <dbReference type="PROSITE" id="PS50104"/>
    </source>
</evidence>
<keyword evidence="4" id="KW-0520">NAD</keyword>
<dbReference type="InterPro" id="IPR035897">
    <property type="entry name" value="Toll_tir_struct_dom_sf"/>
</dbReference>
<keyword evidence="1" id="KW-0433">Leucine-rich repeat</keyword>
<dbReference type="Pfam" id="PF01582">
    <property type="entry name" value="TIR"/>
    <property type="match status" value="1"/>
</dbReference>
<dbReference type="InterPro" id="IPR044974">
    <property type="entry name" value="Disease_R_plants"/>
</dbReference>
<evidence type="ECO:0000256" key="3">
    <source>
        <dbReference type="ARBA" id="ARBA00022821"/>
    </source>
</evidence>
<reference evidence="6 7" key="1">
    <citation type="submission" date="2024-11" db="EMBL/GenBank/DDBJ databases">
        <title>Chromosome-level genome assembly of Eucalyptus globulus Labill. provides insights into its genome evolution.</title>
        <authorList>
            <person name="Li X."/>
        </authorList>
    </citation>
    <scope>NUCLEOTIDE SEQUENCE [LARGE SCALE GENOMIC DNA]</scope>
    <source>
        <strain evidence="6">CL2024</strain>
        <tissue evidence="6">Fresh tender leaves</tissue>
    </source>
</reference>
<dbReference type="InterPro" id="IPR058192">
    <property type="entry name" value="WHD_ROQ1-like"/>
</dbReference>
<dbReference type="InterPro" id="IPR027417">
    <property type="entry name" value="P-loop_NTPase"/>
</dbReference>
<dbReference type="Pfam" id="PF23282">
    <property type="entry name" value="WHD_ROQ1"/>
    <property type="match status" value="1"/>
</dbReference>
<dbReference type="SUPFAM" id="SSF46785">
    <property type="entry name" value="Winged helix' DNA-binding domain"/>
    <property type="match status" value="1"/>
</dbReference>
<dbReference type="GO" id="GO:0006952">
    <property type="term" value="P:defense response"/>
    <property type="evidence" value="ECO:0007669"/>
    <property type="project" value="UniProtKB-KW"/>
</dbReference>
<dbReference type="SUPFAM" id="SSF52540">
    <property type="entry name" value="P-loop containing nucleoside triphosphate hydrolases"/>
    <property type="match status" value="1"/>
</dbReference>
<protein>
    <recommendedName>
        <fullName evidence="5">TIR domain-containing protein</fullName>
    </recommendedName>
</protein>
<dbReference type="PROSITE" id="PS50104">
    <property type="entry name" value="TIR"/>
    <property type="match status" value="1"/>
</dbReference>
<evidence type="ECO:0000256" key="1">
    <source>
        <dbReference type="ARBA" id="ARBA00022614"/>
    </source>
</evidence>
<gene>
    <name evidence="6" type="ORF">ACJRO7_021380</name>
</gene>
<dbReference type="InterPro" id="IPR058546">
    <property type="entry name" value="RPS4B/Roq1-like_LRR"/>
</dbReference>
<name>A0ABD3KQU6_EUCGL</name>
<dbReference type="PANTHER" id="PTHR11017:SF292">
    <property type="entry name" value="AAA+ ATPASE DOMAIN-CONTAINING PROTEIN"/>
    <property type="match status" value="1"/>
</dbReference>
<dbReference type="InterPro" id="IPR036390">
    <property type="entry name" value="WH_DNA-bd_sf"/>
</dbReference>
<dbReference type="Proteomes" id="UP001634007">
    <property type="component" value="Unassembled WGS sequence"/>
</dbReference>
<sequence length="1098" mass="124785">MAASSNMEMSYHVFLSFRGTDVRQGFLSHLYAALDQKGICTFMDSKELRKGEEISPTLVRLIKESPIAIIVFSENYASSPWCLEELLRIMECKERNDLIVFPVFYKVEPREVRKGGESYGKAMAEHESKFGKDLEKVKRWKRALLDAGNLSRWDFNDRDEAELIQFIVKELSIRLRPRSLFVTTYPVGIESRVQKLISLSESVGSDVLMIGLWGSGGIGKTTIAKALYNAIGWQFQGCSFLAEVREISNQSNGRVALQKQLLSEILPHIELTVYNVDGGISWIRQRLCCKKVLLVLDDVDKMNQLDALGGTGDWFGKGSRIIVTSRDKHLLTSHEKNYVYEVKTLKDDEARYLFGQHAFIDSNKVEIRRDLIDGALHYANSLPLALEVLGSFLRGRKEPAWESTLHKLSKIPEPTINRVLKISFDGLDDNEREIFLDIACFFKGKNIKYIKEVLDSCDFDTIIGIEILIERSLIKNQHGTLQMHDLIQSMGQNIVNEACHDDPRKRSRLWLLEDVEDICFYHNTGTDAVKAIVLDWPLPKAIIISPDAFTNMKKLRMLILLGGRISSQAQVRLPNELRWLKWPNAPNLEFGSGLNKLVRLDVPKSHIRQLGGNFQKFIMLKSINFSECKSLVSICDLSSAPNMEKLILNGCESLVEVHPSVGNLVNLEVLSLESCSNLSNFPNTLRTKSLQTLDLSGCSKFEKFPDIDGKMEHLKRLDLDRMAIKELPASIENLVSVERITLAFCKNLVRLSWHIYKLKNLKSLNLSDCLNLITFPKNMEDSTDPNVGFQKLRFLKLSRCNLSEVDFLESFSSFLILERLYLLDNKFTHLPACIHKYHSLHELSVDRCKLLQEIPQLPPNIVLSARCCKSLQKFSDLGGRPYLALSVHLTSCCELFRRGVTMADVADLSLLEDLPKVDHLNINLPGREMPKWILPCEEDSISFMIPQELYDKFKGVALYVVLGPEEGKVVNASCSVGTYVNGQLVGQLGQIFYSMESDHAWFIYYPHPFVLRNDWSHYQVCLKAKKASIKKCGFRPICKQKEDVLRMVIPAPSDDGNKLKFSRSDAGDSSIDTKEADDLFELYAGESSSRLPKKRRRS</sequence>
<dbReference type="AlphaFoldDB" id="A0ABD3KQU6"/>
<dbReference type="SUPFAM" id="SSF52200">
    <property type="entry name" value="Toll/Interleukin receptor TIR domain"/>
    <property type="match status" value="1"/>
</dbReference>
<dbReference type="SUPFAM" id="SSF52058">
    <property type="entry name" value="L domain-like"/>
    <property type="match status" value="1"/>
</dbReference>
<dbReference type="SMART" id="SM00255">
    <property type="entry name" value="TIR"/>
    <property type="match status" value="1"/>
</dbReference>
<dbReference type="PANTHER" id="PTHR11017">
    <property type="entry name" value="LEUCINE-RICH REPEAT-CONTAINING PROTEIN"/>
    <property type="match status" value="1"/>
</dbReference>
<dbReference type="Gene3D" id="3.80.10.10">
    <property type="entry name" value="Ribonuclease Inhibitor"/>
    <property type="match status" value="2"/>
</dbReference>
<evidence type="ECO:0000313" key="7">
    <source>
        <dbReference type="Proteomes" id="UP001634007"/>
    </source>
</evidence>
<comment type="caution">
    <text evidence="6">The sequence shown here is derived from an EMBL/GenBank/DDBJ whole genome shotgun (WGS) entry which is preliminary data.</text>
</comment>
<evidence type="ECO:0000313" key="6">
    <source>
        <dbReference type="EMBL" id="KAL3740091.1"/>
    </source>
</evidence>
<dbReference type="InterPro" id="IPR000157">
    <property type="entry name" value="TIR_dom"/>
</dbReference>
<accession>A0ABD3KQU6</accession>
<keyword evidence="7" id="KW-1185">Reference proteome</keyword>
<dbReference type="InterPro" id="IPR042197">
    <property type="entry name" value="Apaf_helical"/>
</dbReference>
<dbReference type="Gene3D" id="3.40.50.10140">
    <property type="entry name" value="Toll/interleukin-1 receptor homology (TIR) domain"/>
    <property type="match status" value="1"/>
</dbReference>
<dbReference type="InterPro" id="IPR032675">
    <property type="entry name" value="LRR_dom_sf"/>
</dbReference>
<dbReference type="Gene3D" id="3.40.50.300">
    <property type="entry name" value="P-loop containing nucleotide triphosphate hydrolases"/>
    <property type="match status" value="1"/>
</dbReference>
<organism evidence="6 7">
    <name type="scientific">Eucalyptus globulus</name>
    <name type="common">Tasmanian blue gum</name>
    <dbReference type="NCBI Taxonomy" id="34317"/>
    <lineage>
        <taxon>Eukaryota</taxon>
        <taxon>Viridiplantae</taxon>
        <taxon>Streptophyta</taxon>
        <taxon>Embryophyta</taxon>
        <taxon>Tracheophyta</taxon>
        <taxon>Spermatophyta</taxon>
        <taxon>Magnoliopsida</taxon>
        <taxon>eudicotyledons</taxon>
        <taxon>Gunneridae</taxon>
        <taxon>Pentapetalae</taxon>
        <taxon>rosids</taxon>
        <taxon>malvids</taxon>
        <taxon>Myrtales</taxon>
        <taxon>Myrtaceae</taxon>
        <taxon>Myrtoideae</taxon>
        <taxon>Eucalypteae</taxon>
        <taxon>Eucalyptus</taxon>
    </lineage>
</organism>
<dbReference type="EMBL" id="JBJKBG010000005">
    <property type="protein sequence ID" value="KAL3740091.1"/>
    <property type="molecule type" value="Genomic_DNA"/>
</dbReference>
<feature type="domain" description="TIR" evidence="5">
    <location>
        <begin position="9"/>
        <end position="175"/>
    </location>
</feature>
<dbReference type="PRINTS" id="PR00364">
    <property type="entry name" value="DISEASERSIST"/>
</dbReference>
<dbReference type="Pfam" id="PF23286">
    <property type="entry name" value="LRR_13"/>
    <property type="match status" value="1"/>
</dbReference>
<evidence type="ECO:0000256" key="4">
    <source>
        <dbReference type="ARBA" id="ARBA00023027"/>
    </source>
</evidence>
<proteinExistence type="predicted"/>
<keyword evidence="2" id="KW-0677">Repeat</keyword>
<dbReference type="InterPro" id="IPR002182">
    <property type="entry name" value="NB-ARC"/>
</dbReference>
<dbReference type="Gene3D" id="1.10.8.430">
    <property type="entry name" value="Helical domain of apoptotic protease-activating factors"/>
    <property type="match status" value="1"/>
</dbReference>
<dbReference type="Pfam" id="PF00931">
    <property type="entry name" value="NB-ARC"/>
    <property type="match status" value="1"/>
</dbReference>